<dbReference type="InterPro" id="IPR016035">
    <property type="entry name" value="Acyl_Trfase/lysoPLipase"/>
</dbReference>
<dbReference type="SUPFAM" id="SSF52151">
    <property type="entry name" value="FabD/lysophospholipase-like"/>
    <property type="match status" value="1"/>
</dbReference>
<evidence type="ECO:0000256" key="1">
    <source>
        <dbReference type="ARBA" id="ARBA00022450"/>
    </source>
</evidence>
<keyword evidence="7" id="KW-0443">Lipid metabolism</keyword>
<dbReference type="Pfam" id="PF13602">
    <property type="entry name" value="ADH_zinc_N_2"/>
    <property type="match status" value="1"/>
</dbReference>
<dbReference type="PANTHER" id="PTHR43775:SF7">
    <property type="entry name" value="FATTY ACID SYNTHASE"/>
    <property type="match status" value="1"/>
</dbReference>
<dbReference type="InterPro" id="IPR014043">
    <property type="entry name" value="Acyl_transferase_dom"/>
</dbReference>
<dbReference type="InterPro" id="IPR016036">
    <property type="entry name" value="Malonyl_transacylase_ACP-bd"/>
</dbReference>
<feature type="non-terminal residue" evidence="13">
    <location>
        <position position="1"/>
    </location>
</feature>
<dbReference type="Proteomes" id="UP000801492">
    <property type="component" value="Unassembled WGS sequence"/>
</dbReference>
<organism evidence="13 14">
    <name type="scientific">Ignelater luminosus</name>
    <name type="common">Cucubano</name>
    <name type="synonym">Pyrophorus luminosus</name>
    <dbReference type="NCBI Taxonomy" id="2038154"/>
    <lineage>
        <taxon>Eukaryota</taxon>
        <taxon>Metazoa</taxon>
        <taxon>Ecdysozoa</taxon>
        <taxon>Arthropoda</taxon>
        <taxon>Hexapoda</taxon>
        <taxon>Insecta</taxon>
        <taxon>Pterygota</taxon>
        <taxon>Neoptera</taxon>
        <taxon>Endopterygota</taxon>
        <taxon>Coleoptera</taxon>
        <taxon>Polyphaga</taxon>
        <taxon>Elateriformia</taxon>
        <taxon>Elateroidea</taxon>
        <taxon>Elateridae</taxon>
        <taxon>Agrypninae</taxon>
        <taxon>Pyrophorini</taxon>
        <taxon>Ignelater</taxon>
    </lineage>
</organism>
<dbReference type="SMART" id="SM00827">
    <property type="entry name" value="PKS_AT"/>
    <property type="match status" value="1"/>
</dbReference>
<dbReference type="GO" id="GO:0016491">
    <property type="term" value="F:oxidoreductase activity"/>
    <property type="evidence" value="ECO:0007669"/>
    <property type="project" value="UniProtKB-KW"/>
</dbReference>
<keyword evidence="9" id="KW-0511">Multifunctional enzyme</keyword>
<dbReference type="InterPro" id="IPR009081">
    <property type="entry name" value="PP-bd_ACP"/>
</dbReference>
<dbReference type="CDD" id="cd08954">
    <property type="entry name" value="KR_1_FAS_SDR_x"/>
    <property type="match status" value="1"/>
</dbReference>
<dbReference type="InterPro" id="IPR011032">
    <property type="entry name" value="GroES-like_sf"/>
</dbReference>
<evidence type="ECO:0000256" key="5">
    <source>
        <dbReference type="ARBA" id="ARBA00022857"/>
    </source>
</evidence>
<accession>A0A8K0GD15</accession>
<evidence type="ECO:0000256" key="9">
    <source>
        <dbReference type="ARBA" id="ARBA00023268"/>
    </source>
</evidence>
<name>A0A8K0GD15_IGNLU</name>
<feature type="domain" description="Carrier" evidence="11">
    <location>
        <begin position="1379"/>
        <end position="1456"/>
    </location>
</feature>
<dbReference type="CDD" id="cd05195">
    <property type="entry name" value="enoyl_red"/>
    <property type="match status" value="1"/>
</dbReference>
<dbReference type="InterPro" id="IPR049552">
    <property type="entry name" value="PKS_DH_N"/>
</dbReference>
<dbReference type="Pfam" id="PF21089">
    <property type="entry name" value="PKS_DH_N"/>
    <property type="match status" value="1"/>
</dbReference>
<dbReference type="Gene3D" id="1.10.1200.10">
    <property type="entry name" value="ACP-like"/>
    <property type="match status" value="1"/>
</dbReference>
<dbReference type="InterPro" id="IPR020843">
    <property type="entry name" value="ER"/>
</dbReference>
<dbReference type="OrthoDB" id="329835at2759"/>
<evidence type="ECO:0000313" key="14">
    <source>
        <dbReference type="Proteomes" id="UP000801492"/>
    </source>
</evidence>
<comment type="caution">
    <text evidence="13">The sequence shown here is derived from an EMBL/GenBank/DDBJ whole genome shotgun (WGS) entry which is preliminary data.</text>
</comment>
<keyword evidence="5" id="KW-0521">NADP</keyword>
<dbReference type="EMBL" id="VTPC01006944">
    <property type="protein sequence ID" value="KAF2894511.1"/>
    <property type="molecule type" value="Genomic_DNA"/>
</dbReference>
<keyword evidence="4" id="KW-0276">Fatty acid metabolism</keyword>
<dbReference type="SUPFAM" id="SSF55048">
    <property type="entry name" value="Probable ACP-binding domain of malonyl-CoA ACP transacylase"/>
    <property type="match status" value="1"/>
</dbReference>
<dbReference type="Gene3D" id="3.10.129.110">
    <property type="entry name" value="Polyketide synthase dehydratase"/>
    <property type="match status" value="1"/>
</dbReference>
<dbReference type="Gene3D" id="3.40.50.150">
    <property type="entry name" value="Vaccinia Virus protein VP39"/>
    <property type="match status" value="1"/>
</dbReference>
<protein>
    <submittedName>
        <fullName evidence="13">Uncharacterized protein</fullName>
    </submittedName>
</protein>
<dbReference type="InterPro" id="IPR057326">
    <property type="entry name" value="KR_dom"/>
</dbReference>
<dbReference type="SMART" id="SM00822">
    <property type="entry name" value="PKS_KR"/>
    <property type="match status" value="1"/>
</dbReference>
<dbReference type="PANTHER" id="PTHR43775">
    <property type="entry name" value="FATTY ACID SYNTHASE"/>
    <property type="match status" value="1"/>
</dbReference>
<keyword evidence="6" id="KW-0560">Oxidoreductase</keyword>
<dbReference type="InterPro" id="IPR049391">
    <property type="entry name" value="FAS_pseudo-KR"/>
</dbReference>
<evidence type="ECO:0000256" key="7">
    <source>
        <dbReference type="ARBA" id="ARBA00023098"/>
    </source>
</evidence>
<evidence type="ECO:0000256" key="10">
    <source>
        <dbReference type="PROSITE-ProRule" id="PRU01363"/>
    </source>
</evidence>
<dbReference type="InterPro" id="IPR036736">
    <property type="entry name" value="ACP-like_sf"/>
</dbReference>
<feature type="active site" description="Proton acceptor; for dehydratase activity" evidence="10">
    <location>
        <position position="288"/>
    </location>
</feature>
<feature type="domain" description="PKS/mFAS DH" evidence="12">
    <location>
        <begin position="252"/>
        <end position="521"/>
    </location>
</feature>
<dbReference type="InterPro" id="IPR029063">
    <property type="entry name" value="SAM-dependent_MTases_sf"/>
</dbReference>
<evidence type="ECO:0000256" key="3">
    <source>
        <dbReference type="ARBA" id="ARBA00022679"/>
    </source>
</evidence>
<dbReference type="Gene3D" id="1.10.287.1960">
    <property type="match status" value="1"/>
</dbReference>
<dbReference type="Pfam" id="PF00698">
    <property type="entry name" value="Acyl_transf_1"/>
    <property type="match status" value="1"/>
</dbReference>
<dbReference type="Pfam" id="PF08659">
    <property type="entry name" value="KR"/>
    <property type="match status" value="1"/>
</dbReference>
<dbReference type="GO" id="GO:0006633">
    <property type="term" value="P:fatty acid biosynthetic process"/>
    <property type="evidence" value="ECO:0007669"/>
    <property type="project" value="UniProtKB-KW"/>
</dbReference>
<keyword evidence="14" id="KW-1185">Reference proteome</keyword>
<keyword evidence="8" id="KW-0275">Fatty acid biosynthesis</keyword>
<proteinExistence type="predicted"/>
<dbReference type="Gene3D" id="3.40.50.720">
    <property type="entry name" value="NAD(P)-binding Rossmann-like Domain"/>
    <property type="match status" value="1"/>
</dbReference>
<dbReference type="Gene3D" id="3.30.70.250">
    <property type="entry name" value="Malonyl-CoA ACP transacylase, ACP-binding"/>
    <property type="match status" value="1"/>
</dbReference>
<evidence type="ECO:0000256" key="6">
    <source>
        <dbReference type="ARBA" id="ARBA00023002"/>
    </source>
</evidence>
<dbReference type="Gene3D" id="3.90.180.10">
    <property type="entry name" value="Medium-chain alcohol dehydrogenases, catalytic domain"/>
    <property type="match status" value="1"/>
</dbReference>
<evidence type="ECO:0000313" key="13">
    <source>
        <dbReference type="EMBL" id="KAF2894511.1"/>
    </source>
</evidence>
<feature type="region of interest" description="N-terminal hotdog fold" evidence="10">
    <location>
        <begin position="252"/>
        <end position="375"/>
    </location>
</feature>
<dbReference type="InterPro" id="IPR050091">
    <property type="entry name" value="PKS_NRPS_Biosynth_Enz"/>
</dbReference>
<sequence length="1471" mass="162191">CAYADRAFTAEQTIMAAYCRGRAALESNLAEGSMATVGLSWEECKRRCPPGIVAACYNGADNVTVSGPTHAMEKFIAQLKSEEIFSKAVKSYGYAFHSNYIAEVGPRFEKALEEVIPNPRPRSHRWISSSIAESDWNSDLAQLSSAAYHVNNFLSPVLFYEAIQHIPDNAIAIEVAPHGLFQTILKRALGPNVTNISVSRRYSTDNVLFLLSGIGKIYNAGGQPQISSLYQPVSFPVGRGTPMINSLIEWDHSADWAVADFSGRRSRSGANIVSVDLSKEDHQYLNEHCIDGSVHFPEAGFLVLAWKTLAKLRNEDFEKMPVVIQDVEFLRATVLSKEEPVKFLINIFEGSGRFEICQSESVCVSGKISVPEDIDNEIIDLPKPFVKPELGLLSLSKLDVYKELRLRGYDYRGVFQGIAESDNRVSHGKLEWNNNWVSYMDTMLQFFILGKNTRELYLPARLQRAVIDPLAHTKFISHLIAEKQSVPVYLYQDTGIVKSGGIELRGIKTILVPRHQRLQSKPKLEKYEFVPLDNTVLVEDVVKCKQEALTVASHIILENSSGALKLRIVEVATDRSVKTVLANTIKDILESEPMISVDYTVVTTEKTNPTELECNGVKVVQKDVTAGAFGQNAHAIVLVDVLLKENTIVLSNAVASLKTGGFILMEEPRRVLDPKVIATCGLEIISTQVTKTKTYVLLRKPVETPKDAIVINITENNFSWLEPLKTALKKSKTEDTKIYLVAQNEELTGLVGMANCIKQEPGSSNVRAYFIKDVKAEKFSLSSPFYAKQLKKDLVHNVLQDKVWGTFRHLPIDQQSRNVQVEHAYISTLIRGDLSSLRWIEGPLSYYKPDKTSILCHVYYASLNSRDIMWATNKLSLDPLPEDLVEQECVMGMEFSGRDSSGKRIMGMVGGKGLATTCLADPDFLWEVPDKWSLADAATIPVAYGTTYYALIVRGNLQSNESVLIHAGAGDVGQAAISIALHMGCKVFTTTDSQTKRDFLKKTFPQLDDNRIGNSRDMSFELLIMTQTQSRGVDVILNSLSGEQLQASVRCLAIEGRFIEIGEVNSFNNPSFDRMKNTTFYGVHLGALLGIHGRDKRKIMKLINNGIANGAVRPLTSVVFEENQVVQAFRYMASDKHIGKVLLKIRNEECHKLQLPTARTVSAIARTYMDPGKSYVLVGGLGGFGLELANWLILRGATKIVLAARSGITTGYQSFCVRRWRENGVKVLVSSSDTTTEEGAKELINQANDLGPVGGIFNSALVLRDAMMESQTETSFRIVTKSKIDSTKYLDAASRVLAPQLDHFVVFSSVSCGRGNAGQANYGFANSAMERICETRKAAGLPGLAIQWGPIATVDTLLVQSNAIVSSLVLAEKSKNGGATSETSIADAVANILGIKNSKTVRLNATLSDFGLDSLMSADIEQTLKRDYDLTLNVEEIRVLTFSRLAELARCGTHPLSTDNTNSNVTEAANS</sequence>
<dbReference type="InterPro" id="IPR013968">
    <property type="entry name" value="PKS_KR"/>
</dbReference>
<dbReference type="Pfam" id="PF00550">
    <property type="entry name" value="PP-binding"/>
    <property type="match status" value="1"/>
</dbReference>
<dbReference type="SUPFAM" id="SSF50129">
    <property type="entry name" value="GroES-like"/>
    <property type="match status" value="1"/>
</dbReference>
<dbReference type="Pfam" id="PF21149">
    <property type="entry name" value="FAS_pseudo-KR"/>
    <property type="match status" value="1"/>
</dbReference>
<dbReference type="InterPro" id="IPR049900">
    <property type="entry name" value="PKS_mFAS_DH"/>
</dbReference>
<evidence type="ECO:0000259" key="12">
    <source>
        <dbReference type="PROSITE" id="PS52019"/>
    </source>
</evidence>
<dbReference type="InterPro" id="IPR036291">
    <property type="entry name" value="NAD(P)-bd_dom_sf"/>
</dbReference>
<gene>
    <name evidence="13" type="ORF">ILUMI_11662</name>
</gene>
<keyword evidence="3" id="KW-0808">Transferase</keyword>
<keyword evidence="1" id="KW-0596">Phosphopantetheine</keyword>
<dbReference type="Gene3D" id="3.30.70.3290">
    <property type="match status" value="1"/>
</dbReference>
<dbReference type="SUPFAM" id="SSF47336">
    <property type="entry name" value="ACP-like"/>
    <property type="match status" value="1"/>
</dbReference>
<evidence type="ECO:0000256" key="8">
    <source>
        <dbReference type="ARBA" id="ARBA00023160"/>
    </source>
</evidence>
<evidence type="ECO:0000259" key="11">
    <source>
        <dbReference type="PROSITE" id="PS50075"/>
    </source>
</evidence>
<dbReference type="SUPFAM" id="SSF51735">
    <property type="entry name" value="NAD(P)-binding Rossmann-fold domains"/>
    <property type="match status" value="2"/>
</dbReference>
<feature type="region of interest" description="C-terminal hotdog fold" evidence="10">
    <location>
        <begin position="391"/>
        <end position="521"/>
    </location>
</feature>
<feature type="active site" description="Proton donor; for dehydratase activity" evidence="10">
    <location>
        <position position="441"/>
    </location>
</feature>
<evidence type="ECO:0000256" key="4">
    <source>
        <dbReference type="ARBA" id="ARBA00022832"/>
    </source>
</evidence>
<keyword evidence="2" id="KW-0444">Lipid biosynthesis</keyword>
<evidence type="ECO:0000256" key="2">
    <source>
        <dbReference type="ARBA" id="ARBA00022516"/>
    </source>
</evidence>
<dbReference type="PROSITE" id="PS50075">
    <property type="entry name" value="CARRIER"/>
    <property type="match status" value="1"/>
</dbReference>
<dbReference type="PROSITE" id="PS52019">
    <property type="entry name" value="PKS_MFAS_DH"/>
    <property type="match status" value="1"/>
</dbReference>
<dbReference type="InterPro" id="IPR042104">
    <property type="entry name" value="PKS_dehydratase_sf"/>
</dbReference>
<reference evidence="13" key="1">
    <citation type="submission" date="2019-08" db="EMBL/GenBank/DDBJ databases">
        <title>The genome of the North American firefly Photinus pyralis.</title>
        <authorList>
            <consortium name="Photinus pyralis genome working group"/>
            <person name="Fallon T.R."/>
            <person name="Sander Lower S.E."/>
            <person name="Weng J.-K."/>
        </authorList>
    </citation>
    <scope>NUCLEOTIDE SEQUENCE</scope>
    <source>
        <strain evidence="13">TRF0915ILg1</strain>
        <tissue evidence="13">Whole body</tissue>
    </source>
</reference>
<dbReference type="GO" id="GO:0004312">
    <property type="term" value="F:fatty acid synthase activity"/>
    <property type="evidence" value="ECO:0007669"/>
    <property type="project" value="TreeGrafter"/>
</dbReference>
<dbReference type="SMART" id="SM00829">
    <property type="entry name" value="PKS_ER"/>
    <property type="match status" value="1"/>
</dbReference>